<dbReference type="InterPro" id="IPR044746">
    <property type="entry name" value="ABCC_6TM_D1"/>
</dbReference>
<dbReference type="GO" id="GO:0140359">
    <property type="term" value="F:ABC-type transporter activity"/>
    <property type="evidence" value="ECO:0007669"/>
    <property type="project" value="InterPro"/>
</dbReference>
<keyword evidence="2" id="KW-0813">Transport</keyword>
<dbReference type="GO" id="GO:0000329">
    <property type="term" value="C:fungal-type vacuole membrane"/>
    <property type="evidence" value="ECO:0007669"/>
    <property type="project" value="UniProtKB-ARBA"/>
</dbReference>
<accession>A0A9P6QHE6</accession>
<protein>
    <submittedName>
        <fullName evidence="13">Canalicular multispecific organic anion transporter 2</fullName>
    </submittedName>
</protein>
<feature type="transmembrane region" description="Helical" evidence="10">
    <location>
        <begin position="516"/>
        <end position="539"/>
    </location>
</feature>
<keyword evidence="5" id="KW-0547">Nucleotide-binding</keyword>
<dbReference type="GO" id="GO:0016887">
    <property type="term" value="F:ATP hydrolysis activity"/>
    <property type="evidence" value="ECO:0007669"/>
    <property type="project" value="InterPro"/>
</dbReference>
<dbReference type="Gene3D" id="3.40.50.300">
    <property type="entry name" value="P-loop containing nucleotide triphosphate hydrolases"/>
    <property type="match status" value="2"/>
</dbReference>
<dbReference type="PROSITE" id="PS50893">
    <property type="entry name" value="ABC_TRANSPORTER_2"/>
    <property type="match status" value="2"/>
</dbReference>
<comment type="subcellular location">
    <subcellularLocation>
        <location evidence="1">Endomembrane system</location>
        <topology evidence="1">Multi-pass membrane protein</topology>
    </subcellularLocation>
</comment>
<feature type="transmembrane region" description="Helical" evidence="10">
    <location>
        <begin position="152"/>
        <end position="173"/>
    </location>
</feature>
<feature type="domain" description="ABC transmembrane type-1" evidence="12">
    <location>
        <begin position="940"/>
        <end position="1219"/>
    </location>
</feature>
<feature type="transmembrane region" description="Helical" evidence="10">
    <location>
        <begin position="980"/>
        <end position="1005"/>
    </location>
</feature>
<proteinExistence type="predicted"/>
<feature type="domain" description="ABC transporter" evidence="11">
    <location>
        <begin position="1255"/>
        <end position="1525"/>
    </location>
</feature>
<evidence type="ECO:0000256" key="4">
    <source>
        <dbReference type="ARBA" id="ARBA00022737"/>
    </source>
</evidence>
<dbReference type="SUPFAM" id="SSF52540">
    <property type="entry name" value="P-loop containing nucleoside triphosphate hydrolases"/>
    <property type="match status" value="3"/>
</dbReference>
<dbReference type="Proteomes" id="UP000807716">
    <property type="component" value="Unassembled WGS sequence"/>
</dbReference>
<dbReference type="InterPro" id="IPR003593">
    <property type="entry name" value="AAA+_ATPase"/>
</dbReference>
<feature type="transmembrane region" description="Helical" evidence="10">
    <location>
        <begin position="265"/>
        <end position="290"/>
    </location>
</feature>
<dbReference type="GO" id="GO:0005524">
    <property type="term" value="F:ATP binding"/>
    <property type="evidence" value="ECO:0007669"/>
    <property type="project" value="UniProtKB-KW"/>
</dbReference>
<feature type="transmembrane region" description="Helical" evidence="10">
    <location>
        <begin position="310"/>
        <end position="328"/>
    </location>
</feature>
<dbReference type="PANTHER" id="PTHR24223:SF415">
    <property type="entry name" value="FI20190P1"/>
    <property type="match status" value="1"/>
</dbReference>
<dbReference type="SMART" id="SM00382">
    <property type="entry name" value="AAA"/>
    <property type="match status" value="2"/>
</dbReference>
<gene>
    <name evidence="13" type="primary">ABCC3_5</name>
    <name evidence="13" type="ORF">DFQ27_007766</name>
</gene>
<evidence type="ECO:0000256" key="7">
    <source>
        <dbReference type="ARBA" id="ARBA00022989"/>
    </source>
</evidence>
<dbReference type="InterPro" id="IPR036640">
    <property type="entry name" value="ABC1_TM_sf"/>
</dbReference>
<feature type="transmembrane region" description="Helical" evidence="10">
    <location>
        <begin position="122"/>
        <end position="140"/>
    </location>
</feature>
<feature type="transmembrane region" description="Helical" evidence="10">
    <location>
        <begin position="53"/>
        <end position="77"/>
    </location>
</feature>
<feature type="region of interest" description="Disordered" evidence="9">
    <location>
        <begin position="890"/>
        <end position="910"/>
    </location>
</feature>
<dbReference type="CDD" id="cd18603">
    <property type="entry name" value="ABC_6TM_MRP1_2_3_6_D2_like"/>
    <property type="match status" value="1"/>
</dbReference>
<dbReference type="PANTHER" id="PTHR24223">
    <property type="entry name" value="ATP-BINDING CASSETTE SUB-FAMILY C"/>
    <property type="match status" value="1"/>
</dbReference>
<organism evidence="13 14">
    <name type="scientific">Actinomortierella ambigua</name>
    <dbReference type="NCBI Taxonomy" id="1343610"/>
    <lineage>
        <taxon>Eukaryota</taxon>
        <taxon>Fungi</taxon>
        <taxon>Fungi incertae sedis</taxon>
        <taxon>Mucoromycota</taxon>
        <taxon>Mortierellomycotina</taxon>
        <taxon>Mortierellomycetes</taxon>
        <taxon>Mortierellales</taxon>
        <taxon>Mortierellaceae</taxon>
        <taxon>Actinomortierella</taxon>
    </lineage>
</organism>
<keyword evidence="8 10" id="KW-0472">Membrane</keyword>
<dbReference type="InterPro" id="IPR027417">
    <property type="entry name" value="P-loop_NTPase"/>
</dbReference>
<evidence type="ECO:0000256" key="3">
    <source>
        <dbReference type="ARBA" id="ARBA00022692"/>
    </source>
</evidence>
<feature type="transmembrane region" description="Helical" evidence="10">
    <location>
        <begin position="1058"/>
        <end position="1091"/>
    </location>
</feature>
<dbReference type="FunFam" id="3.40.50.300:FF:000997">
    <property type="entry name" value="Multidrug resistance-associated protein 1"/>
    <property type="match status" value="1"/>
</dbReference>
<feature type="transmembrane region" description="Helical" evidence="10">
    <location>
        <begin position="490"/>
        <end position="510"/>
    </location>
</feature>
<feature type="transmembrane region" description="Helical" evidence="10">
    <location>
        <begin position="413"/>
        <end position="436"/>
    </location>
</feature>
<evidence type="ECO:0000256" key="10">
    <source>
        <dbReference type="SAM" id="Phobius"/>
    </source>
</evidence>
<sequence length="1532" mass="171288">MNKNEPSMYADFFGLTLSPTSHSIVLGLPALLAAVTFVMVISRKVFSKAQPHGLGITIAIYLPSQLCLLGACASLVARAILLSQESSNWIPAAMFSTVSMAIAWALGVVLNHLQHRHTIRSNNALVLFYIIALVGAAITIRTLHDTLQTSLGSFKAFCAYFAFILVGFVVEVWPRGRTAVQKNSGASAYEKSNLISRLWFHYIQQIVALGYRRPLQIVDVQGMLPPHIRTENSYGMLSQKWAAYEAHCRAKRRKPRLMPLILRTYFWKLLPALILQLMGSTMSFAAPQLLDKLLSFIESYRAETPEPVSLGLILAFGMFFSTLTTSMFENQFSILIANVGIEVRTALVSMIYRKSLKLSPDARQQSTAGEISNHMSVDSERFWEALPMLTHWISIPYELCFALWLLYRQLGWSAMAGLGTLVIITPIQGSIAATFSKAKDRKLAAMDNRIRLMNEVLAGIKIVKLYGWEDAFRQKIAMYRKKELAILKKIGIAFSFMTIMFSSATLLMALASFSFYAAFGSGVITPQVIFVSITLFGMLNRPIGMLSHIMSETIGLVVAARRIQRFLLMEELDENQIDRSDELPMDGRPVIEVRDGVFAWEKEPGKDETELERKARTKFAAKLHKRRVQEAKEAGLPEPEEPDLESKTYAPVLRDIQLTVGRGSISMIVGRVAQGKSSLLNCIIGDMYVRRGSVSVRGRLAYVPQQAWVVNATLKDNIVFGLPFDQDKYDRIVFACGLKPDLKMLPAGDMTEIGERGINLSGGQKQRVSLARAAYQDADVYLLDDPLSAVDAHVDQHLWMNLIGPKGMLKDKTRLLVTHGIHHLSEADQIILLKGGEIDESGRYDELMAAKGDFFQLIEEYSIKAQSEKQDVTAADDGDIMEDGVKSTMDQTHAAGTKENEKEKEDTKGELVEDEAMEHGAVSWSIYHMYAKAASYRNAAIMISIFILQQGCQTGTNLWLKYWINVANDAKQTLGYFMGIYAAMIVAYMLLTIWSSWATMAVAGVRASKYLHNGLLNNVLRLPMSFFDTTPVGRLVNRFSSDVFSVDEMIPWQFHDMLFCMIAVTGTLIVIAVTTPIFLAVIPFLFAIYVFVQRYYIASSRAFRRIEAITRSPLYQHFSETLNGTSSLRAMRCQERFIAENALKSDQSSNAHFLFTVASRWLNVRLEAIGSLIVLCAALFAVFGRKSIDPSMVGLSLSYALNITQDITWMVRCYCELQNELISVERIDQYTKETQEAPNHTEVKLPDNWPDQGHIEFKDYSTRYRQGMDLVLKNISFEVQPGEKVGIVGRTGAGKSSLTLALFRIIEAANSAWAMATYSHNSSATNVGATVGTEKSLEKIAIEEDGGSIWIDGVDISTVGLEYLRQHLAIIPQDPTLFVGTVRQNLDPFNELQDDTLWEALERSHLKEYIASMPGGLMYEVAQNGENFSVGQRSLICLARALLRKTKILVLDEATSSVDVQTDELIQRTIRTEFKDRTILTIAHRIKTVMDYDKILVLEKGRVVEFAPPSTLLSDDSTIFYSLAQQAGEVAV</sequence>
<dbReference type="CDD" id="cd03244">
    <property type="entry name" value="ABCC_MRP_domain2"/>
    <property type="match status" value="1"/>
</dbReference>
<keyword evidence="7 10" id="KW-1133">Transmembrane helix</keyword>
<dbReference type="FunFam" id="1.20.1560.10:FF:000006">
    <property type="entry name" value="ATP-binding cassette, sub-family C (CFTR/MRP), member 9"/>
    <property type="match status" value="1"/>
</dbReference>
<dbReference type="Pfam" id="PF00664">
    <property type="entry name" value="ABC_membrane"/>
    <property type="match status" value="2"/>
</dbReference>
<evidence type="ECO:0000256" key="8">
    <source>
        <dbReference type="ARBA" id="ARBA00023136"/>
    </source>
</evidence>
<dbReference type="SUPFAM" id="SSF90123">
    <property type="entry name" value="ABC transporter transmembrane region"/>
    <property type="match status" value="2"/>
</dbReference>
<dbReference type="EMBL" id="JAAAJB010000062">
    <property type="protein sequence ID" value="KAG0268008.1"/>
    <property type="molecule type" value="Genomic_DNA"/>
</dbReference>
<feature type="compositionally biased region" description="Basic and acidic residues" evidence="9">
    <location>
        <begin position="896"/>
        <end position="910"/>
    </location>
</feature>
<name>A0A9P6QHE6_9FUNG</name>
<keyword evidence="14" id="KW-1185">Reference proteome</keyword>
<dbReference type="PROSITE" id="PS00211">
    <property type="entry name" value="ABC_TRANSPORTER_1"/>
    <property type="match status" value="2"/>
</dbReference>
<feature type="transmembrane region" description="Helical" evidence="10">
    <location>
        <begin position="89"/>
        <end position="110"/>
    </location>
</feature>
<dbReference type="FunFam" id="1.20.1560.10:FF:000001">
    <property type="entry name" value="ATP-binding cassette subfamily C member 1"/>
    <property type="match status" value="1"/>
</dbReference>
<evidence type="ECO:0000259" key="11">
    <source>
        <dbReference type="PROSITE" id="PS50893"/>
    </source>
</evidence>
<keyword evidence="4" id="KW-0677">Repeat</keyword>
<dbReference type="Pfam" id="PF00005">
    <property type="entry name" value="ABC_tran"/>
    <property type="match status" value="3"/>
</dbReference>
<keyword evidence="3 10" id="KW-0812">Transmembrane</keyword>
<evidence type="ECO:0000256" key="2">
    <source>
        <dbReference type="ARBA" id="ARBA00022448"/>
    </source>
</evidence>
<dbReference type="Gene3D" id="1.20.1560.10">
    <property type="entry name" value="ABC transporter type 1, transmembrane domain"/>
    <property type="match status" value="2"/>
</dbReference>
<comment type="caution">
    <text evidence="13">The sequence shown here is derived from an EMBL/GenBank/DDBJ whole genome shotgun (WGS) entry which is preliminary data.</text>
</comment>
<keyword evidence="6" id="KW-0067">ATP-binding</keyword>
<feature type="domain" description="ABC transmembrane type-1" evidence="12">
    <location>
        <begin position="272"/>
        <end position="555"/>
    </location>
</feature>
<evidence type="ECO:0000256" key="6">
    <source>
        <dbReference type="ARBA" id="ARBA00022840"/>
    </source>
</evidence>
<evidence type="ECO:0000256" key="5">
    <source>
        <dbReference type="ARBA" id="ARBA00022741"/>
    </source>
</evidence>
<evidence type="ECO:0000313" key="14">
    <source>
        <dbReference type="Proteomes" id="UP000807716"/>
    </source>
</evidence>
<dbReference type="OrthoDB" id="6500128at2759"/>
<feature type="transmembrane region" description="Helical" evidence="10">
    <location>
        <begin position="389"/>
        <end position="407"/>
    </location>
</feature>
<feature type="transmembrane region" description="Helical" evidence="10">
    <location>
        <begin position="1164"/>
        <end position="1183"/>
    </location>
</feature>
<dbReference type="InterPro" id="IPR017871">
    <property type="entry name" value="ABC_transporter-like_CS"/>
</dbReference>
<dbReference type="InterPro" id="IPR050173">
    <property type="entry name" value="ABC_transporter_C-like"/>
</dbReference>
<evidence type="ECO:0000256" key="1">
    <source>
        <dbReference type="ARBA" id="ARBA00004127"/>
    </source>
</evidence>
<dbReference type="CDD" id="cd18579">
    <property type="entry name" value="ABC_6TM_ABCC_D1"/>
    <property type="match status" value="1"/>
</dbReference>
<dbReference type="FunFam" id="3.40.50.300:FF:000163">
    <property type="entry name" value="Multidrug resistance-associated protein member 4"/>
    <property type="match status" value="1"/>
</dbReference>
<dbReference type="PROSITE" id="PS50929">
    <property type="entry name" value="ABC_TM1F"/>
    <property type="match status" value="2"/>
</dbReference>
<dbReference type="InterPro" id="IPR011527">
    <property type="entry name" value="ABC1_TM_dom"/>
</dbReference>
<evidence type="ECO:0000256" key="9">
    <source>
        <dbReference type="SAM" id="MobiDB-lite"/>
    </source>
</evidence>
<dbReference type="CDD" id="cd03250">
    <property type="entry name" value="ABCC_MRP_domain1"/>
    <property type="match status" value="1"/>
</dbReference>
<feature type="domain" description="ABC transporter" evidence="11">
    <location>
        <begin position="623"/>
        <end position="860"/>
    </location>
</feature>
<dbReference type="InterPro" id="IPR003439">
    <property type="entry name" value="ABC_transporter-like_ATP-bd"/>
</dbReference>
<evidence type="ECO:0000259" key="12">
    <source>
        <dbReference type="PROSITE" id="PS50929"/>
    </source>
</evidence>
<reference evidence="13" key="1">
    <citation type="journal article" date="2020" name="Fungal Divers.">
        <title>Resolving the Mortierellaceae phylogeny through synthesis of multi-gene phylogenetics and phylogenomics.</title>
        <authorList>
            <person name="Vandepol N."/>
            <person name="Liber J."/>
            <person name="Desiro A."/>
            <person name="Na H."/>
            <person name="Kennedy M."/>
            <person name="Barry K."/>
            <person name="Grigoriev I.V."/>
            <person name="Miller A.N."/>
            <person name="O'Donnell K."/>
            <person name="Stajich J.E."/>
            <person name="Bonito G."/>
        </authorList>
    </citation>
    <scope>NUCLEOTIDE SEQUENCE</scope>
    <source>
        <strain evidence="13">BC1065</strain>
    </source>
</reference>
<feature type="transmembrane region" description="Helical" evidence="10">
    <location>
        <begin position="20"/>
        <end position="41"/>
    </location>
</feature>
<evidence type="ECO:0000313" key="13">
    <source>
        <dbReference type="EMBL" id="KAG0268008.1"/>
    </source>
</evidence>